<dbReference type="AlphaFoldDB" id="A0A1F8EHT6"/>
<gene>
    <name evidence="1" type="ORF">A2817_03495</name>
</gene>
<evidence type="ECO:0000313" key="2">
    <source>
        <dbReference type="Proteomes" id="UP000177594"/>
    </source>
</evidence>
<name>A0A1F8EHT6_9BACT</name>
<reference evidence="1 2" key="1">
    <citation type="journal article" date="2016" name="Nat. Commun.">
        <title>Thousands of microbial genomes shed light on interconnected biogeochemical processes in an aquifer system.</title>
        <authorList>
            <person name="Anantharaman K."/>
            <person name="Brown C.T."/>
            <person name="Hug L.A."/>
            <person name="Sharon I."/>
            <person name="Castelle C.J."/>
            <person name="Probst A.J."/>
            <person name="Thomas B.C."/>
            <person name="Singh A."/>
            <person name="Wilkins M.J."/>
            <person name="Karaoz U."/>
            <person name="Brodie E.L."/>
            <person name="Williams K.H."/>
            <person name="Hubbard S.S."/>
            <person name="Banfield J.F."/>
        </authorList>
    </citation>
    <scope>NUCLEOTIDE SEQUENCE [LARGE SCALE GENOMIC DNA]</scope>
</reference>
<organism evidence="1 2">
    <name type="scientific">Candidatus Yanofskybacteria bacterium RIFCSPHIGHO2_01_FULL_39_8b</name>
    <dbReference type="NCBI Taxonomy" id="1802659"/>
    <lineage>
        <taxon>Bacteria</taxon>
        <taxon>Candidatus Yanofskyibacteriota</taxon>
    </lineage>
</organism>
<comment type="caution">
    <text evidence="1">The sequence shown here is derived from an EMBL/GenBank/DDBJ whole genome shotgun (WGS) entry which is preliminary data.</text>
</comment>
<sequence length="270" mass="30232">MYWLVQLVQFAAFLAVISLAFVLVRPALLARYKESDYRERKERIGRVPTYEHVSDTVVDVRAAQQASLSFMGLPSIHAGRTILNVPKFQPEQEGGWETRRTVITASRITALLKQGAVPGDLVEFDGGYTLFGTNGKAFLLQSHLLTTTEEDALEQERKEAVGKEADPAIQNFQGSSWKIGTACGTHTPRQYGEKGQSTIQVLSIHPDLGKDGIISCLPSNLLDRREHDYYDMRARTTDGRVMLFFYAGGKWNCFMGRELTAVECQRLQAL</sequence>
<proteinExistence type="predicted"/>
<dbReference type="Proteomes" id="UP000177594">
    <property type="component" value="Unassembled WGS sequence"/>
</dbReference>
<protein>
    <submittedName>
        <fullName evidence="1">Uncharacterized protein</fullName>
    </submittedName>
</protein>
<dbReference type="EMBL" id="MGIZ01000001">
    <property type="protein sequence ID" value="OGN00188.1"/>
    <property type="molecule type" value="Genomic_DNA"/>
</dbReference>
<accession>A0A1F8EHT6</accession>
<evidence type="ECO:0000313" key="1">
    <source>
        <dbReference type="EMBL" id="OGN00188.1"/>
    </source>
</evidence>